<evidence type="ECO:0000313" key="3">
    <source>
        <dbReference type="Proteomes" id="UP000230607"/>
    </source>
</evidence>
<dbReference type="GO" id="GO:0007165">
    <property type="term" value="P:signal transduction"/>
    <property type="evidence" value="ECO:0007669"/>
    <property type="project" value="InterPro"/>
</dbReference>
<feature type="domain" description="TIR" evidence="1">
    <location>
        <begin position="10"/>
        <end position="154"/>
    </location>
</feature>
<dbReference type="PROSITE" id="PS50104">
    <property type="entry name" value="TIR"/>
    <property type="match status" value="1"/>
</dbReference>
<dbReference type="PROSITE" id="PS52050">
    <property type="entry name" value="WYL"/>
    <property type="match status" value="1"/>
</dbReference>
<dbReference type="SUPFAM" id="SSF52200">
    <property type="entry name" value="Toll/Interleukin receptor TIR domain"/>
    <property type="match status" value="1"/>
</dbReference>
<dbReference type="Pfam" id="PF13676">
    <property type="entry name" value="TIR_2"/>
    <property type="match status" value="1"/>
</dbReference>
<protein>
    <recommendedName>
        <fullName evidence="1">TIR domain-containing protein</fullName>
    </recommendedName>
</protein>
<dbReference type="Pfam" id="PF13280">
    <property type="entry name" value="WYL"/>
    <property type="match status" value="1"/>
</dbReference>
<dbReference type="EMBL" id="LT841358">
    <property type="protein sequence ID" value="SMH71351.1"/>
    <property type="molecule type" value="Genomic_DNA"/>
</dbReference>
<gene>
    <name evidence="2" type="ORF">NCS_11158</name>
</gene>
<organism evidence="2 3">
    <name type="scientific">Candidatus Nitrosotalea okcheonensis</name>
    <dbReference type="NCBI Taxonomy" id="1903276"/>
    <lineage>
        <taxon>Archaea</taxon>
        <taxon>Nitrososphaerota</taxon>
        <taxon>Nitrososphaeria</taxon>
        <taxon>Nitrosotaleales</taxon>
        <taxon>Nitrosotaleaceae</taxon>
        <taxon>Nitrosotalea</taxon>
    </lineage>
</organism>
<dbReference type="Gene3D" id="3.40.50.10140">
    <property type="entry name" value="Toll/interleukin-1 receptor homology (TIR) domain"/>
    <property type="match status" value="1"/>
</dbReference>
<accession>A0A2H1FF32</accession>
<dbReference type="InterPro" id="IPR026881">
    <property type="entry name" value="WYL_dom"/>
</dbReference>
<dbReference type="InterPro" id="IPR035897">
    <property type="entry name" value="Toll_tir_struct_dom_sf"/>
</dbReference>
<evidence type="ECO:0000259" key="1">
    <source>
        <dbReference type="PROSITE" id="PS50104"/>
    </source>
</evidence>
<dbReference type="SMART" id="SM00255">
    <property type="entry name" value="TIR"/>
    <property type="match status" value="1"/>
</dbReference>
<proteinExistence type="predicted"/>
<name>A0A2H1FF32_9ARCH</name>
<dbReference type="Proteomes" id="UP000230607">
    <property type="component" value="Chromosome 1"/>
</dbReference>
<keyword evidence="3" id="KW-1185">Reference proteome</keyword>
<evidence type="ECO:0000313" key="2">
    <source>
        <dbReference type="EMBL" id="SMH71351.1"/>
    </source>
</evidence>
<dbReference type="InterPro" id="IPR000157">
    <property type="entry name" value="TIR_dom"/>
</dbReference>
<dbReference type="AlphaFoldDB" id="A0A2H1FF32"/>
<reference evidence="3" key="1">
    <citation type="submission" date="2017-03" db="EMBL/GenBank/DDBJ databases">
        <authorList>
            <person name="Herbold C."/>
        </authorList>
    </citation>
    <scope>NUCLEOTIDE SEQUENCE [LARGE SCALE GENOMIC DNA]</scope>
</reference>
<sequence>MARDIMSTRKERFGFLSYSSTDKEFVENLAIDLTKYKFPMFFDRWEIKVGDSIVGKIDSALGKMTDLIIILSTNSVNSNWVKKELSSAVMKKLKDNSVRILLVLKEKCEIPSIIIDIKYADFTNGYENGILGLVCGLDLTIMKDEFTVDILAYVKAILYHESITRIIQHTGQKRRLMWIEAREEDGSVEPRVVEPYSFRHRGKGGTVLFFAWDIRKNAIRGFRMDRIKNVTELEQTFTPRFPVEF</sequence>